<dbReference type="PANTHER" id="PTHR11017">
    <property type="entry name" value="LEUCINE-RICH REPEAT-CONTAINING PROTEIN"/>
    <property type="match status" value="1"/>
</dbReference>
<evidence type="ECO:0000256" key="3">
    <source>
        <dbReference type="ARBA" id="ARBA00022821"/>
    </source>
</evidence>
<dbReference type="InterPro" id="IPR055414">
    <property type="entry name" value="LRR_R13L4/SHOC2-like"/>
</dbReference>
<accession>A0A8B8QEB0</accession>
<protein>
    <submittedName>
        <fullName evidence="8 9">Disease resistance protein L6-like</fullName>
    </submittedName>
</protein>
<evidence type="ECO:0000259" key="5">
    <source>
        <dbReference type="Pfam" id="PF23282"/>
    </source>
</evidence>
<evidence type="ECO:0000313" key="8">
    <source>
        <dbReference type="RefSeq" id="XP_030544883.2"/>
    </source>
</evidence>
<dbReference type="GO" id="GO:0043531">
    <property type="term" value="F:ADP binding"/>
    <property type="evidence" value="ECO:0007669"/>
    <property type="project" value="InterPro"/>
</dbReference>
<evidence type="ECO:0000259" key="6">
    <source>
        <dbReference type="Pfam" id="PF23598"/>
    </source>
</evidence>
<keyword evidence="3" id="KW-0611">Plant defense</keyword>
<feature type="domain" description="Disease resistance protein Roq1-like winged-helix" evidence="5">
    <location>
        <begin position="322"/>
        <end position="390"/>
    </location>
</feature>
<dbReference type="GO" id="GO:0006952">
    <property type="term" value="P:defense response"/>
    <property type="evidence" value="ECO:0007669"/>
    <property type="project" value="UniProtKB-KW"/>
</dbReference>
<sequence length="1074" mass="122234">MTATPSSSIVICKTKPSSMLIGPVNPSDIRWCLLMRISITKKRVFLFDGDDADLVDHVTRAVLSRLGLDSQLPVTKHFVEAGDRVKEIRKWADTPATHARMIGIYGMGGIGKTTFAKVIYNELLNEFGHRCFLSDIRETARCNGILYVQNQLIKAMQKIENQVCNVDDGINLIKSRLKRKKVLILLDDIDHKDQLNALARERDWFTSGSIIIVTTRNEALLDEPEFWVDHKCGLGELNKVQSLLLFNRHAFRTDHSSMGFESISRDIVARMGGLPLALEVVGSYLYGKTDQEVWRVMLRKLKIEPHIDVQKVLKLSYDVLERKQREIFLDIACSFIGKKSKFAMYIWKDSGFNASEEIEELKLRCLIKTGHNGELRMHDQLRDLGRTIVDQERLPETRTRLWDYEEASRVLLEKKGTNMIRAICLDKYYDHHPWRPAGHLRTYTSEQFRGLQDLRFLQLRRAALSGDFKELFSELRWLQWSDIDPNLSFSATNLHLPKLLVLELSYNQITEHWSGWSSIKASECLTVLDLSFCNYLRRTPDLSAFTKLEILILKHCDGLEEVDPSIGKVKRLVSLDLSNCGSLKELPQEVGKLRHLKELILDSTSITEIPTSIGSLMHLEKLSAKGCRSLREIPNTIGYLWELRHLDFSESAIEKLPSTIGMLKMLRTLCLESCRNLQGEIPIEICCLSSLEILQITRAPISNLPESIRCLCSLQHLSLKGCDELQSLPEQLPSGLTHLTVSCQSRWVSSLSYLIGLEELGLYGCDLLEDIPELPPTPLKLCVASCHKLIMPKLVGFKYLADLSIMYCNSIEILHLSQLNSLKRLHVEYCYDLVEIRGLDNLELLEEIVIDCCKSIQRLILPELPSLKRLKANYCHNLVEIQGLDRAMFLEALDISDCGSIKGLPDLSLFTTLKELSINDCRNMHGVESLESFLSCRSIYITGCTSLEKLPNLSKFENLESFTMRYSLRVTEILGVEESRSLTHIDITGCESIETLPDLSGCEKLQSLVVRDCKKLTQLLGLEKLGLIYLDISGCDSLERIPKLPGASVFRHYQGRAYGLFHDKISLHEKIILR</sequence>
<dbReference type="Gene3D" id="3.40.1170.20">
    <property type="entry name" value="tRNA intron endonuclease, N-terminal domain"/>
    <property type="match status" value="2"/>
</dbReference>
<dbReference type="InterPro" id="IPR032675">
    <property type="entry name" value="LRR_dom_sf"/>
</dbReference>
<organism evidence="7 8">
    <name type="scientific">Rhodamnia argentea</name>
    <dbReference type="NCBI Taxonomy" id="178133"/>
    <lineage>
        <taxon>Eukaryota</taxon>
        <taxon>Viridiplantae</taxon>
        <taxon>Streptophyta</taxon>
        <taxon>Embryophyta</taxon>
        <taxon>Tracheophyta</taxon>
        <taxon>Spermatophyta</taxon>
        <taxon>Magnoliopsida</taxon>
        <taxon>eudicotyledons</taxon>
        <taxon>Gunneridae</taxon>
        <taxon>Pentapetalae</taxon>
        <taxon>rosids</taxon>
        <taxon>malvids</taxon>
        <taxon>Myrtales</taxon>
        <taxon>Myrtaceae</taxon>
        <taxon>Myrtoideae</taxon>
        <taxon>Myrteae</taxon>
        <taxon>Australasian group</taxon>
        <taxon>Rhodamnia</taxon>
    </lineage>
</organism>
<evidence type="ECO:0000313" key="7">
    <source>
        <dbReference type="Proteomes" id="UP000827889"/>
    </source>
</evidence>
<dbReference type="PRINTS" id="PR00364">
    <property type="entry name" value="DISEASERSIST"/>
</dbReference>
<dbReference type="Gene3D" id="1.10.8.430">
    <property type="entry name" value="Helical domain of apoptotic protease-activating factors"/>
    <property type="match status" value="1"/>
</dbReference>
<dbReference type="SUPFAM" id="SSF52058">
    <property type="entry name" value="L domain-like"/>
    <property type="match status" value="2"/>
</dbReference>
<evidence type="ECO:0000313" key="9">
    <source>
        <dbReference type="RefSeq" id="XP_048136379.1"/>
    </source>
</evidence>
<dbReference type="InterPro" id="IPR027417">
    <property type="entry name" value="P-loop_NTPase"/>
</dbReference>
<reference evidence="8 9" key="1">
    <citation type="submission" date="2025-05" db="UniProtKB">
        <authorList>
            <consortium name="RefSeq"/>
        </authorList>
    </citation>
    <scope>IDENTIFICATION</scope>
    <source>
        <tissue evidence="8 9">Leaf</tissue>
    </source>
</reference>
<name>A0A8B8QEB0_9MYRT</name>
<feature type="domain" description="NB-ARC" evidence="4">
    <location>
        <begin position="98"/>
        <end position="254"/>
    </location>
</feature>
<dbReference type="PANTHER" id="PTHR11017:SF570">
    <property type="entry name" value="DISEASE RESISTANCE PROTEIN (TIR-NBS CLASS)-RELATED"/>
    <property type="match status" value="1"/>
</dbReference>
<dbReference type="Pfam" id="PF23282">
    <property type="entry name" value="WHD_ROQ1"/>
    <property type="match status" value="1"/>
</dbReference>
<dbReference type="Proteomes" id="UP000827889">
    <property type="component" value="Chromosome 6"/>
</dbReference>
<dbReference type="Gene3D" id="3.80.10.10">
    <property type="entry name" value="Ribonuclease Inhibitor"/>
    <property type="match status" value="3"/>
</dbReference>
<dbReference type="AlphaFoldDB" id="A0A8B8QEB0"/>
<dbReference type="GeneID" id="115751247"/>
<keyword evidence="7" id="KW-1185">Reference proteome</keyword>
<keyword evidence="1" id="KW-0433">Leucine-rich repeat</keyword>
<feature type="domain" description="Disease resistance R13L4/SHOC-2-like LRR" evidence="6">
    <location>
        <begin position="537"/>
        <end position="640"/>
    </location>
</feature>
<dbReference type="RefSeq" id="XP_030544883.2">
    <property type="nucleotide sequence ID" value="XM_030689023.2"/>
</dbReference>
<dbReference type="Gene3D" id="3.40.50.300">
    <property type="entry name" value="P-loop containing nucleotide triphosphate hydrolases"/>
    <property type="match status" value="1"/>
</dbReference>
<dbReference type="SUPFAM" id="SSF52540">
    <property type="entry name" value="P-loop containing nucleoside triphosphate hydrolases"/>
    <property type="match status" value="1"/>
</dbReference>
<dbReference type="Pfam" id="PF00931">
    <property type="entry name" value="NB-ARC"/>
    <property type="match status" value="1"/>
</dbReference>
<dbReference type="RefSeq" id="XP_048136379.1">
    <property type="nucleotide sequence ID" value="XM_048280422.1"/>
</dbReference>
<dbReference type="SMART" id="SM00369">
    <property type="entry name" value="LRR_TYP"/>
    <property type="match status" value="5"/>
</dbReference>
<dbReference type="InterPro" id="IPR042197">
    <property type="entry name" value="Apaf_helical"/>
</dbReference>
<gene>
    <name evidence="8 9" type="primary">LOC115751247</name>
</gene>
<dbReference type="InterPro" id="IPR002182">
    <property type="entry name" value="NB-ARC"/>
</dbReference>
<proteinExistence type="predicted"/>
<keyword evidence="2" id="KW-0677">Repeat</keyword>
<dbReference type="InterPro" id="IPR003591">
    <property type="entry name" value="Leu-rich_rpt_typical-subtyp"/>
</dbReference>
<evidence type="ECO:0000256" key="2">
    <source>
        <dbReference type="ARBA" id="ARBA00022737"/>
    </source>
</evidence>
<dbReference type="InterPro" id="IPR044974">
    <property type="entry name" value="Disease_R_plants"/>
</dbReference>
<dbReference type="KEGG" id="rarg:115751247"/>
<dbReference type="GO" id="GO:0051707">
    <property type="term" value="P:response to other organism"/>
    <property type="evidence" value="ECO:0007669"/>
    <property type="project" value="UniProtKB-ARBA"/>
</dbReference>
<dbReference type="Pfam" id="PF23598">
    <property type="entry name" value="LRR_14"/>
    <property type="match status" value="1"/>
</dbReference>
<evidence type="ECO:0000256" key="1">
    <source>
        <dbReference type="ARBA" id="ARBA00022614"/>
    </source>
</evidence>
<dbReference type="InterPro" id="IPR058192">
    <property type="entry name" value="WHD_ROQ1-like"/>
</dbReference>
<evidence type="ECO:0000259" key="4">
    <source>
        <dbReference type="Pfam" id="PF00931"/>
    </source>
</evidence>